<sequence length="135" mass="14402">MRLRVPDCNFVEPTSVVPSMEAQGYGQVINISSIGGLSVPPTAAVYCATKFAVRAIFDGPRQETDKIRVTVVCPGVVESELADSISDETAREAMKAFRKVALGADAIARALVYAIKQLDGVDVSEIVVRPTASPY</sequence>
<keyword evidence="2" id="KW-0560">Oxidoreductase</keyword>
<dbReference type="PANTHER" id="PTHR43115">
    <property type="entry name" value="DEHYDROGENASE/REDUCTASE SDR FAMILY MEMBER 11"/>
    <property type="match status" value="1"/>
</dbReference>
<dbReference type="GO" id="GO:0016491">
    <property type="term" value="F:oxidoreductase activity"/>
    <property type="evidence" value="ECO:0007669"/>
    <property type="project" value="UniProtKB-KW"/>
</dbReference>
<protein>
    <submittedName>
        <fullName evidence="3">Short-chain dehydrogenase/reductase SDR</fullName>
    </submittedName>
</protein>
<evidence type="ECO:0000313" key="3">
    <source>
        <dbReference type="EMBL" id="RMN08011.1"/>
    </source>
</evidence>
<evidence type="ECO:0000313" key="4">
    <source>
        <dbReference type="Proteomes" id="UP000271468"/>
    </source>
</evidence>
<proteinExistence type="inferred from homology"/>
<organism evidence="3 4">
    <name type="scientific">Pseudomonas syringae pv. coriandricola</name>
    <dbReference type="NCBI Taxonomy" id="264453"/>
    <lineage>
        <taxon>Bacteria</taxon>
        <taxon>Pseudomonadati</taxon>
        <taxon>Pseudomonadota</taxon>
        <taxon>Gammaproteobacteria</taxon>
        <taxon>Pseudomonadales</taxon>
        <taxon>Pseudomonadaceae</taxon>
        <taxon>Pseudomonas</taxon>
    </lineage>
</organism>
<dbReference type="EMBL" id="RBOV01000345">
    <property type="protein sequence ID" value="RMN08011.1"/>
    <property type="molecule type" value="Genomic_DNA"/>
</dbReference>
<dbReference type="Proteomes" id="UP000271468">
    <property type="component" value="Unassembled WGS sequence"/>
</dbReference>
<reference evidence="3 4" key="1">
    <citation type="submission" date="2018-08" db="EMBL/GenBank/DDBJ databases">
        <title>Recombination of ecologically and evolutionarily significant loci maintains genetic cohesion in the Pseudomonas syringae species complex.</title>
        <authorList>
            <person name="Dillon M."/>
            <person name="Thakur S."/>
            <person name="Almeida R.N.D."/>
            <person name="Weir B.S."/>
            <person name="Guttman D.S."/>
        </authorList>
    </citation>
    <scope>NUCLEOTIDE SEQUENCE [LARGE SCALE GENOMIC DNA]</scope>
    <source>
        <strain evidence="3 4">ICMP 12341</strain>
    </source>
</reference>
<gene>
    <name evidence="3" type="ORF">ALQ65_02937</name>
</gene>
<dbReference type="SUPFAM" id="SSF51735">
    <property type="entry name" value="NAD(P)-binding Rossmann-fold domains"/>
    <property type="match status" value="1"/>
</dbReference>
<dbReference type="Pfam" id="PF00106">
    <property type="entry name" value="adh_short"/>
    <property type="match status" value="1"/>
</dbReference>
<dbReference type="InterPro" id="IPR002347">
    <property type="entry name" value="SDR_fam"/>
</dbReference>
<name>A0A0P9NZT1_9PSED</name>
<dbReference type="PANTHER" id="PTHR43115:SF4">
    <property type="entry name" value="DEHYDROGENASE_REDUCTASE SDR FAMILY MEMBER 11"/>
    <property type="match status" value="1"/>
</dbReference>
<accession>A0A0P9NZT1</accession>
<comment type="similarity">
    <text evidence="1">Belongs to the short-chain dehydrogenases/reductases (SDR) family.</text>
</comment>
<dbReference type="Gene3D" id="3.40.50.720">
    <property type="entry name" value="NAD(P)-binding Rossmann-like Domain"/>
    <property type="match status" value="1"/>
</dbReference>
<dbReference type="InterPro" id="IPR020904">
    <property type="entry name" value="Sc_DH/Rdtase_CS"/>
</dbReference>
<dbReference type="InterPro" id="IPR036291">
    <property type="entry name" value="NAD(P)-bd_dom_sf"/>
</dbReference>
<dbReference type="AlphaFoldDB" id="A0A0P9NZT1"/>
<dbReference type="PRINTS" id="PR00081">
    <property type="entry name" value="GDHRDH"/>
</dbReference>
<evidence type="ECO:0000256" key="1">
    <source>
        <dbReference type="ARBA" id="ARBA00006484"/>
    </source>
</evidence>
<comment type="caution">
    <text evidence="3">The sequence shown here is derived from an EMBL/GenBank/DDBJ whole genome shotgun (WGS) entry which is preliminary data.</text>
</comment>
<dbReference type="PROSITE" id="PS00061">
    <property type="entry name" value="ADH_SHORT"/>
    <property type="match status" value="1"/>
</dbReference>
<evidence type="ECO:0000256" key="2">
    <source>
        <dbReference type="ARBA" id="ARBA00023002"/>
    </source>
</evidence>